<dbReference type="Pfam" id="PF10696">
    <property type="entry name" value="DUF2501"/>
    <property type="match status" value="1"/>
</dbReference>
<accession>A0A7W4IBP9</accession>
<dbReference type="RefSeq" id="WP_182996792.1">
    <property type="nucleotide sequence ID" value="NZ_JABEQJ010000007.1"/>
</dbReference>
<evidence type="ECO:0000256" key="1">
    <source>
        <dbReference type="SAM" id="SignalP"/>
    </source>
</evidence>
<evidence type="ECO:0000313" key="3">
    <source>
        <dbReference type="Proteomes" id="UP000589085"/>
    </source>
</evidence>
<gene>
    <name evidence="2" type="ORF">HLH48_07055</name>
</gene>
<sequence length="147" mass="14752">MRCVNNHFVALSFAAVMAAASLSGSRSARAQMPSMPGMSDMGQGLMGGAMGLPSVSSAGSSNLVGLLGYCVQNNFLGASTASPVMSALGQKAGISGQGDSAYQAGQRGLLDVGNGKSFSLASAGQGIKQQVTQKVCNMVLSRSQSLL</sequence>
<dbReference type="Proteomes" id="UP000589085">
    <property type="component" value="Unassembled WGS sequence"/>
</dbReference>
<evidence type="ECO:0000313" key="2">
    <source>
        <dbReference type="EMBL" id="MBB2159933.1"/>
    </source>
</evidence>
<dbReference type="InterPro" id="IPR019637">
    <property type="entry name" value="DUF2501"/>
</dbReference>
<feature type="signal peptide" evidence="1">
    <location>
        <begin position="1"/>
        <end position="30"/>
    </location>
</feature>
<keyword evidence="1" id="KW-0732">Signal</keyword>
<feature type="chain" id="PRO_5031347379" evidence="1">
    <location>
        <begin position="31"/>
        <end position="147"/>
    </location>
</feature>
<comment type="caution">
    <text evidence="2">The sequence shown here is derived from an EMBL/GenBank/DDBJ whole genome shotgun (WGS) entry which is preliminary data.</text>
</comment>
<organism evidence="2 3">
    <name type="scientific">Gluconacetobacter sacchari</name>
    <dbReference type="NCBI Taxonomy" id="92759"/>
    <lineage>
        <taxon>Bacteria</taxon>
        <taxon>Pseudomonadati</taxon>
        <taxon>Pseudomonadota</taxon>
        <taxon>Alphaproteobacteria</taxon>
        <taxon>Acetobacterales</taxon>
        <taxon>Acetobacteraceae</taxon>
        <taxon>Gluconacetobacter</taxon>
    </lineage>
</organism>
<dbReference type="EMBL" id="JABEQJ010000007">
    <property type="protein sequence ID" value="MBB2159933.1"/>
    <property type="molecule type" value="Genomic_DNA"/>
</dbReference>
<name>A0A7W4IBP9_9PROT</name>
<protein>
    <submittedName>
        <fullName evidence="2">YjjA family protein</fullName>
    </submittedName>
</protein>
<reference evidence="2 3" key="1">
    <citation type="submission" date="2020-04" db="EMBL/GenBank/DDBJ databases">
        <title>Description of novel Gluconacetobacter.</title>
        <authorList>
            <person name="Sombolestani A."/>
        </authorList>
    </citation>
    <scope>NUCLEOTIDE SEQUENCE [LARGE SCALE GENOMIC DNA]</scope>
    <source>
        <strain evidence="2 3">LMG 19747</strain>
    </source>
</reference>
<proteinExistence type="predicted"/>
<dbReference type="AlphaFoldDB" id="A0A7W4IBP9"/>